<evidence type="ECO:0000313" key="1">
    <source>
        <dbReference type="EMBL" id="JAE28347.1"/>
    </source>
</evidence>
<organism evidence="1">
    <name type="scientific">Arundo donax</name>
    <name type="common">Giant reed</name>
    <name type="synonym">Donax arundinaceus</name>
    <dbReference type="NCBI Taxonomy" id="35708"/>
    <lineage>
        <taxon>Eukaryota</taxon>
        <taxon>Viridiplantae</taxon>
        <taxon>Streptophyta</taxon>
        <taxon>Embryophyta</taxon>
        <taxon>Tracheophyta</taxon>
        <taxon>Spermatophyta</taxon>
        <taxon>Magnoliopsida</taxon>
        <taxon>Liliopsida</taxon>
        <taxon>Poales</taxon>
        <taxon>Poaceae</taxon>
        <taxon>PACMAD clade</taxon>
        <taxon>Arundinoideae</taxon>
        <taxon>Arundineae</taxon>
        <taxon>Arundo</taxon>
    </lineage>
</organism>
<accession>A0A0A9GUX4</accession>
<reference evidence="1" key="2">
    <citation type="journal article" date="2015" name="Data Brief">
        <title>Shoot transcriptome of the giant reed, Arundo donax.</title>
        <authorList>
            <person name="Barrero R.A."/>
            <person name="Guerrero F.D."/>
            <person name="Moolhuijzen P."/>
            <person name="Goolsby J.A."/>
            <person name="Tidwell J."/>
            <person name="Bellgard S.E."/>
            <person name="Bellgard M.I."/>
        </authorList>
    </citation>
    <scope>NUCLEOTIDE SEQUENCE</scope>
    <source>
        <tissue evidence="1">Shoot tissue taken approximately 20 cm above the soil surface</tissue>
    </source>
</reference>
<reference evidence="1" key="1">
    <citation type="submission" date="2014-09" db="EMBL/GenBank/DDBJ databases">
        <authorList>
            <person name="Magalhaes I.L.F."/>
            <person name="Oliveira U."/>
            <person name="Santos F.R."/>
            <person name="Vidigal T.H.D.A."/>
            <person name="Brescovit A.D."/>
            <person name="Santos A.J."/>
        </authorList>
    </citation>
    <scope>NUCLEOTIDE SEQUENCE</scope>
    <source>
        <tissue evidence="1">Shoot tissue taken approximately 20 cm above the soil surface</tissue>
    </source>
</reference>
<protein>
    <submittedName>
        <fullName evidence="1">Uncharacterized protein</fullName>
    </submittedName>
</protein>
<dbReference type="AlphaFoldDB" id="A0A0A9GUX4"/>
<sequence>MHKISFNCYSECVPCCLRTLNFFCRQSK</sequence>
<name>A0A0A9GUX4_ARUDO</name>
<proteinExistence type="predicted"/>
<dbReference type="EMBL" id="GBRH01169549">
    <property type="protein sequence ID" value="JAE28347.1"/>
    <property type="molecule type" value="Transcribed_RNA"/>
</dbReference>